<evidence type="ECO:0000313" key="3">
    <source>
        <dbReference type="Proteomes" id="UP001461498"/>
    </source>
</evidence>
<dbReference type="EMBL" id="JAPXFL010000004">
    <property type="protein sequence ID" value="KAK9507219.1"/>
    <property type="molecule type" value="Genomic_DNA"/>
</dbReference>
<feature type="region of interest" description="Disordered" evidence="1">
    <location>
        <begin position="63"/>
        <end position="83"/>
    </location>
</feature>
<sequence length="202" mass="22901">MPARVIAIITIITIELGTTSNAELLSIYNNRNIFYPNMSIITAIPAHSINLYEATNGDGNHARFGWQGGGGSNDDEDDDDDDIDDVNRRLELIGHHQHHHADRRRRRRNSTRITAPDTTNNLVKSLRIDWPVKRACEIPGDVVLGGLMMVHEREDTVTCGPVMPQGDSIVSYVRKFKYIKVNVIEEMFGLHKFIEAVYYIED</sequence>
<proteinExistence type="predicted"/>
<keyword evidence="3" id="KW-1185">Reference proteome</keyword>
<evidence type="ECO:0000256" key="1">
    <source>
        <dbReference type="SAM" id="MobiDB-lite"/>
    </source>
</evidence>
<reference evidence="2 3" key="1">
    <citation type="submission" date="2022-12" db="EMBL/GenBank/DDBJ databases">
        <title>Chromosome-level genome assembly of true bugs.</title>
        <authorList>
            <person name="Ma L."/>
            <person name="Li H."/>
        </authorList>
    </citation>
    <scope>NUCLEOTIDE SEQUENCE [LARGE SCALE GENOMIC DNA]</scope>
    <source>
        <strain evidence="2">Lab_2022b</strain>
    </source>
</reference>
<dbReference type="Proteomes" id="UP001461498">
    <property type="component" value="Unassembled WGS sequence"/>
</dbReference>
<accession>A0AAW1DFC5</accession>
<name>A0AAW1DFC5_9HEMI</name>
<feature type="compositionally biased region" description="Acidic residues" evidence="1">
    <location>
        <begin position="73"/>
        <end position="83"/>
    </location>
</feature>
<evidence type="ECO:0000313" key="2">
    <source>
        <dbReference type="EMBL" id="KAK9507219.1"/>
    </source>
</evidence>
<comment type="caution">
    <text evidence="2">The sequence shown here is derived from an EMBL/GenBank/DDBJ whole genome shotgun (WGS) entry which is preliminary data.</text>
</comment>
<organism evidence="2 3">
    <name type="scientific">Rhynocoris fuscipes</name>
    <dbReference type="NCBI Taxonomy" id="488301"/>
    <lineage>
        <taxon>Eukaryota</taxon>
        <taxon>Metazoa</taxon>
        <taxon>Ecdysozoa</taxon>
        <taxon>Arthropoda</taxon>
        <taxon>Hexapoda</taxon>
        <taxon>Insecta</taxon>
        <taxon>Pterygota</taxon>
        <taxon>Neoptera</taxon>
        <taxon>Paraneoptera</taxon>
        <taxon>Hemiptera</taxon>
        <taxon>Heteroptera</taxon>
        <taxon>Panheteroptera</taxon>
        <taxon>Cimicomorpha</taxon>
        <taxon>Reduviidae</taxon>
        <taxon>Harpactorinae</taxon>
        <taxon>Harpactorini</taxon>
        <taxon>Rhynocoris</taxon>
    </lineage>
</organism>
<gene>
    <name evidence="2" type="ORF">O3M35_007126</name>
</gene>
<dbReference type="AlphaFoldDB" id="A0AAW1DFC5"/>
<protein>
    <submittedName>
        <fullName evidence="2">Uncharacterized protein</fullName>
    </submittedName>
</protein>